<reference evidence="2" key="1">
    <citation type="submission" date="2016-11" db="UniProtKB">
        <authorList>
            <consortium name="WormBaseParasite"/>
        </authorList>
    </citation>
    <scope>IDENTIFICATION</scope>
</reference>
<proteinExistence type="predicted"/>
<evidence type="ECO:0000313" key="2">
    <source>
        <dbReference type="WBParaSite" id="L893_g19488.t1"/>
    </source>
</evidence>
<evidence type="ECO:0000313" key="1">
    <source>
        <dbReference type="Proteomes" id="UP000095287"/>
    </source>
</evidence>
<name>A0A1I7YT66_9BILA</name>
<keyword evidence="1" id="KW-1185">Reference proteome</keyword>
<dbReference type="Proteomes" id="UP000095287">
    <property type="component" value="Unplaced"/>
</dbReference>
<accession>A0A1I7YT66</accession>
<organism evidence="1 2">
    <name type="scientific">Steinernema glaseri</name>
    <dbReference type="NCBI Taxonomy" id="37863"/>
    <lineage>
        <taxon>Eukaryota</taxon>
        <taxon>Metazoa</taxon>
        <taxon>Ecdysozoa</taxon>
        <taxon>Nematoda</taxon>
        <taxon>Chromadorea</taxon>
        <taxon>Rhabditida</taxon>
        <taxon>Tylenchina</taxon>
        <taxon>Panagrolaimomorpha</taxon>
        <taxon>Strongyloidoidea</taxon>
        <taxon>Steinernematidae</taxon>
        <taxon>Steinernema</taxon>
    </lineage>
</organism>
<dbReference type="WBParaSite" id="L893_g19488.t1">
    <property type="protein sequence ID" value="L893_g19488.t1"/>
    <property type="gene ID" value="L893_g19488"/>
</dbReference>
<protein>
    <submittedName>
        <fullName evidence="2">Uncharacterized protein</fullName>
    </submittedName>
</protein>
<dbReference type="AlphaFoldDB" id="A0A1I7YT66"/>
<sequence>MHDLTPINLQGTRHRTSAWRCSISGRVKSGPSKTPEAPADPTPHALGHKILRVGTHSSVYFHPRASGRSRFVIALLSRESLFQVHQFALAQFLGILFFPTPSERTCICSVFAGRYGCPSLTLYDAGSIEVDPSIDLRFFFLLEF</sequence>